<feature type="transmembrane region" description="Helical" evidence="11">
    <location>
        <begin position="298"/>
        <end position="318"/>
    </location>
</feature>
<keyword evidence="6" id="KW-0375">Hydrogen ion transport</keyword>
<feature type="transmembrane region" description="Helical" evidence="11">
    <location>
        <begin position="31"/>
        <end position="50"/>
    </location>
</feature>
<comment type="caution">
    <text evidence="12">The sequence shown here is derived from an EMBL/GenBank/DDBJ whole genome shotgun (WGS) entry which is preliminary data.</text>
</comment>
<feature type="transmembrane region" description="Helical" evidence="11">
    <location>
        <begin position="462"/>
        <end position="483"/>
    </location>
</feature>
<name>A0ABP0FVQ2_CLALP</name>
<dbReference type="EMBL" id="CAWYQH010000097">
    <property type="protein sequence ID" value="CAK8683691.1"/>
    <property type="molecule type" value="Genomic_DNA"/>
</dbReference>
<feature type="transmembrane region" description="Helical" evidence="11">
    <location>
        <begin position="345"/>
        <end position="365"/>
    </location>
</feature>
<dbReference type="Pfam" id="PF03189">
    <property type="entry name" value="Otopetrin"/>
    <property type="match status" value="2"/>
</dbReference>
<evidence type="ECO:0000256" key="2">
    <source>
        <dbReference type="ARBA" id="ARBA00006513"/>
    </source>
</evidence>
<feature type="transmembrane region" description="Helical" evidence="11">
    <location>
        <begin position="181"/>
        <end position="199"/>
    </location>
</feature>
<proteinExistence type="inferred from homology"/>
<evidence type="ECO:0000256" key="7">
    <source>
        <dbReference type="ARBA" id="ARBA00022989"/>
    </source>
</evidence>
<evidence type="ECO:0000256" key="9">
    <source>
        <dbReference type="ARBA" id="ARBA00023136"/>
    </source>
</evidence>
<protein>
    <submittedName>
        <fullName evidence="12">Uncharacterized protein</fullName>
    </submittedName>
</protein>
<feature type="transmembrane region" description="Helical" evidence="11">
    <location>
        <begin position="609"/>
        <end position="636"/>
    </location>
</feature>
<comment type="similarity">
    <text evidence="2">Belongs to the otopetrin family.</text>
</comment>
<evidence type="ECO:0000256" key="1">
    <source>
        <dbReference type="ARBA" id="ARBA00004651"/>
    </source>
</evidence>
<keyword evidence="9 11" id="KW-0472">Membrane</keyword>
<keyword evidence="5 11" id="KW-0812">Transmembrane</keyword>
<accession>A0ABP0FVQ2</accession>
<evidence type="ECO:0000256" key="6">
    <source>
        <dbReference type="ARBA" id="ARBA00022781"/>
    </source>
</evidence>
<gene>
    <name evidence="12" type="ORF">CVLEPA_LOCUS14735</name>
</gene>
<dbReference type="Proteomes" id="UP001642483">
    <property type="component" value="Unassembled WGS sequence"/>
</dbReference>
<keyword evidence="13" id="KW-1185">Reference proteome</keyword>
<dbReference type="InterPro" id="IPR004878">
    <property type="entry name" value="Otopetrin"/>
</dbReference>
<keyword evidence="4" id="KW-1003">Cell membrane</keyword>
<keyword evidence="10" id="KW-0407">Ion channel</keyword>
<sequence>MSANFINLRQSISKRENDEETLQNFGDEASFLLSVLYGIFILLITFVMMSAKYMSGKENEIRSFAVPSDYYIIALLSVSLLWLIFLWLSASNRRNQLERTEQIGSHHASNRWLKGVVALFGLAIAIKSGLELIAATNIDNPLCPEKVLLCIIYGVDIMFTTVQVGFLFTFSKLHIQKWKHITRFGIAHLIGANLSLWVSTVSDEIYHALTKTDDSYNTTTYSTLQFATIPGFTKGKQKLVETIGANCNKTPDIYNFINTLSSATETDNNDENSDGWLFSGKCACNTAFCKVVYQANVFLFPFMVEFCLVSSCLLYIMWQNTGIAQKREKAIIKPSFKFYKSYKGLGLGSVVIIATVIVITLLGTYSSGAASNDGTYVQGNMCLLLHNAFVVACDAAILITCALALYIYYKSEKKMKTNSADFLNSTLLYICLLGPLLVNAYSILSLSAEGTEKLTSEWFLSLAYSIVDSLANVVQVLFIIYGLSRQPEIGTSKETQLRSSQEQGVDKNRSFTNPIAVDDVISRSDSVQSSLSLTKQDHLVPVDVGSKQQEENNGSLCDGHNRKMFLSLDDAAETTQTNNFNRTPSTNQCFPKHYKLSHPSNIRILLRDLLLFLVFANACLWVFLSLDGTAFTVYTYQYRYFGHDMWNTLTSVTKPFTVFFRMHAAACLFEVWSYS</sequence>
<evidence type="ECO:0000256" key="11">
    <source>
        <dbReference type="SAM" id="Phobius"/>
    </source>
</evidence>
<organism evidence="12 13">
    <name type="scientific">Clavelina lepadiformis</name>
    <name type="common">Light-bulb sea squirt</name>
    <name type="synonym">Ascidia lepadiformis</name>
    <dbReference type="NCBI Taxonomy" id="159417"/>
    <lineage>
        <taxon>Eukaryota</taxon>
        <taxon>Metazoa</taxon>
        <taxon>Chordata</taxon>
        <taxon>Tunicata</taxon>
        <taxon>Ascidiacea</taxon>
        <taxon>Aplousobranchia</taxon>
        <taxon>Clavelinidae</taxon>
        <taxon>Clavelina</taxon>
    </lineage>
</organism>
<evidence type="ECO:0000256" key="10">
    <source>
        <dbReference type="ARBA" id="ARBA00023303"/>
    </source>
</evidence>
<evidence type="ECO:0000313" key="12">
    <source>
        <dbReference type="EMBL" id="CAK8683691.1"/>
    </source>
</evidence>
<feature type="transmembrane region" description="Helical" evidence="11">
    <location>
        <begin position="70"/>
        <end position="91"/>
    </location>
</feature>
<evidence type="ECO:0000256" key="5">
    <source>
        <dbReference type="ARBA" id="ARBA00022692"/>
    </source>
</evidence>
<evidence type="ECO:0000256" key="8">
    <source>
        <dbReference type="ARBA" id="ARBA00023065"/>
    </source>
</evidence>
<reference evidence="12 13" key="1">
    <citation type="submission" date="2024-02" db="EMBL/GenBank/DDBJ databases">
        <authorList>
            <person name="Daric V."/>
            <person name="Darras S."/>
        </authorList>
    </citation>
    <scope>NUCLEOTIDE SEQUENCE [LARGE SCALE GENOMIC DNA]</scope>
</reference>
<keyword evidence="7 11" id="KW-1133">Transmembrane helix</keyword>
<comment type="subcellular location">
    <subcellularLocation>
        <location evidence="1">Cell membrane</location>
        <topology evidence="1">Multi-pass membrane protein</topology>
    </subcellularLocation>
</comment>
<feature type="transmembrane region" description="Helical" evidence="11">
    <location>
        <begin position="385"/>
        <end position="409"/>
    </location>
</feature>
<dbReference type="PANTHER" id="PTHR21522:SF32">
    <property type="entry name" value="OTOPETRIN-2"/>
    <property type="match status" value="1"/>
</dbReference>
<keyword evidence="3" id="KW-0813">Transport</keyword>
<evidence type="ECO:0000256" key="3">
    <source>
        <dbReference type="ARBA" id="ARBA00022448"/>
    </source>
</evidence>
<evidence type="ECO:0000256" key="4">
    <source>
        <dbReference type="ARBA" id="ARBA00022475"/>
    </source>
</evidence>
<evidence type="ECO:0000313" key="13">
    <source>
        <dbReference type="Proteomes" id="UP001642483"/>
    </source>
</evidence>
<keyword evidence="8" id="KW-0406">Ion transport</keyword>
<dbReference type="PANTHER" id="PTHR21522">
    <property type="entry name" value="PROTON CHANNEL OTOP"/>
    <property type="match status" value="1"/>
</dbReference>
<feature type="transmembrane region" description="Helical" evidence="11">
    <location>
        <begin position="421"/>
        <end position="442"/>
    </location>
</feature>
<feature type="transmembrane region" description="Helical" evidence="11">
    <location>
        <begin position="146"/>
        <end position="169"/>
    </location>
</feature>
<feature type="transmembrane region" description="Helical" evidence="11">
    <location>
        <begin position="112"/>
        <end position="134"/>
    </location>
</feature>